<proteinExistence type="predicted"/>
<gene>
    <name evidence="1" type="ORF">EAY64_05400</name>
</gene>
<sequence length="153" mass="16459">MASVQSIALTAACLTAGMRDFCTWNSLGVAYDGPDAERSLLVIWGAGCLELHAELVQYAPMVAALADTLYDQLDQGAPGVWHYEVTEALGSAIAEWIVLHDGLAPSLDWVKACLVRLAGEFMLRGQPQQWPAIRQILLTLSSELPVIVPVAPS</sequence>
<dbReference type="Proteomes" id="UP000274139">
    <property type="component" value="Unassembled WGS sequence"/>
</dbReference>
<organism evidence="1 2">
    <name type="scientific">Aquitalea palustris</name>
    <dbReference type="NCBI Taxonomy" id="2480983"/>
    <lineage>
        <taxon>Bacteria</taxon>
        <taxon>Pseudomonadati</taxon>
        <taxon>Pseudomonadota</taxon>
        <taxon>Betaproteobacteria</taxon>
        <taxon>Neisseriales</taxon>
        <taxon>Chromobacteriaceae</taxon>
        <taxon>Aquitalea</taxon>
    </lineage>
</organism>
<comment type="caution">
    <text evidence="1">The sequence shown here is derived from an EMBL/GenBank/DDBJ whole genome shotgun (WGS) entry which is preliminary data.</text>
</comment>
<dbReference type="EMBL" id="RFAR01000018">
    <property type="protein sequence ID" value="RMD00160.1"/>
    <property type="molecule type" value="Genomic_DNA"/>
</dbReference>
<name>A0A454JL52_9NEIS</name>
<keyword evidence="2" id="KW-1185">Reference proteome</keyword>
<dbReference type="AlphaFoldDB" id="A0A454JL52"/>
<protein>
    <submittedName>
        <fullName evidence="1">Uncharacterized protein</fullName>
    </submittedName>
</protein>
<dbReference type="RefSeq" id="WP_113024011.1">
    <property type="nucleotide sequence ID" value="NZ_JAIZDC010000004.1"/>
</dbReference>
<accession>A0A454JL52</accession>
<dbReference type="OrthoDB" id="8586681at2"/>
<evidence type="ECO:0000313" key="1">
    <source>
        <dbReference type="EMBL" id="RMD00160.1"/>
    </source>
</evidence>
<reference evidence="1 2" key="1">
    <citation type="submission" date="2018-10" db="EMBL/GenBank/DDBJ databases">
        <title>Draft genome sequence of Aquitalea MWU14-2217 isolated from a wild cranberry bog in Provincetown, Massachusetts.</title>
        <authorList>
            <person name="Ebadzadsahrai G."/>
            <person name="Soby S."/>
        </authorList>
    </citation>
    <scope>NUCLEOTIDE SEQUENCE [LARGE SCALE GENOMIC DNA]</scope>
    <source>
        <strain evidence="1 2">MWU14-2217</strain>
    </source>
</reference>
<evidence type="ECO:0000313" key="2">
    <source>
        <dbReference type="Proteomes" id="UP000274139"/>
    </source>
</evidence>